<dbReference type="InterPro" id="IPR000719">
    <property type="entry name" value="Prot_kinase_dom"/>
</dbReference>
<feature type="domain" description="Protein kinase" evidence="13">
    <location>
        <begin position="32"/>
        <end position="279"/>
    </location>
</feature>
<dbReference type="CDD" id="cd14003">
    <property type="entry name" value="STKc_AMPK-like"/>
    <property type="match status" value="1"/>
</dbReference>
<evidence type="ECO:0000256" key="3">
    <source>
        <dbReference type="ARBA" id="ARBA00022679"/>
    </source>
</evidence>
<dbReference type="GO" id="GO:0005737">
    <property type="term" value="C:cytoplasm"/>
    <property type="evidence" value="ECO:0007669"/>
    <property type="project" value="TreeGrafter"/>
</dbReference>
<comment type="caution">
    <text evidence="14">The sequence shown here is derived from an EMBL/GenBank/DDBJ whole genome shotgun (WGS) entry which is preliminary data.</text>
</comment>
<dbReference type="GO" id="GO:0035556">
    <property type="term" value="P:intracellular signal transduction"/>
    <property type="evidence" value="ECO:0007669"/>
    <property type="project" value="TreeGrafter"/>
</dbReference>
<reference evidence="14" key="1">
    <citation type="submission" date="2020-03" db="EMBL/GenBank/DDBJ databases">
        <title>Studies in the Genomics of Life Span.</title>
        <authorList>
            <person name="Glass D."/>
        </authorList>
    </citation>
    <scope>NUCLEOTIDE SEQUENCE</scope>
    <source>
        <strain evidence="14">SUZIE</strain>
        <tissue evidence="14">Muscle</tissue>
    </source>
</reference>
<proteinExistence type="inferred from homology"/>
<evidence type="ECO:0000313" key="15">
    <source>
        <dbReference type="Proteomes" id="UP001166674"/>
    </source>
</evidence>
<dbReference type="PROSITE" id="PS00107">
    <property type="entry name" value="PROTEIN_KINASE_ATP"/>
    <property type="match status" value="1"/>
</dbReference>
<feature type="compositionally biased region" description="Low complexity" evidence="12">
    <location>
        <begin position="445"/>
        <end position="457"/>
    </location>
</feature>
<dbReference type="Gene3D" id="3.30.200.20">
    <property type="entry name" value="Phosphorylase Kinase, domain 1"/>
    <property type="match status" value="1"/>
</dbReference>
<evidence type="ECO:0000256" key="8">
    <source>
        <dbReference type="ARBA" id="ARBA00038181"/>
    </source>
</evidence>
<evidence type="ECO:0000256" key="11">
    <source>
        <dbReference type="PROSITE-ProRule" id="PRU10141"/>
    </source>
</evidence>
<evidence type="ECO:0000256" key="2">
    <source>
        <dbReference type="ARBA" id="ARBA00022527"/>
    </source>
</evidence>
<dbReference type="EC" id="2.7.11.1" evidence="1"/>
<dbReference type="PROSITE" id="PS50011">
    <property type="entry name" value="PROTEIN_KINASE_DOM"/>
    <property type="match status" value="1"/>
</dbReference>
<dbReference type="InterPro" id="IPR017441">
    <property type="entry name" value="Protein_kinase_ATP_BS"/>
</dbReference>
<evidence type="ECO:0000256" key="6">
    <source>
        <dbReference type="ARBA" id="ARBA00022840"/>
    </source>
</evidence>
<keyword evidence="5 14" id="KW-0418">Kinase</keyword>
<dbReference type="SUPFAM" id="SSF56112">
    <property type="entry name" value="Protein kinase-like (PK-like)"/>
    <property type="match status" value="1"/>
</dbReference>
<feature type="compositionally biased region" description="Pro residues" evidence="12">
    <location>
        <begin position="415"/>
        <end position="432"/>
    </location>
</feature>
<evidence type="ECO:0000256" key="10">
    <source>
        <dbReference type="ARBA" id="ARBA00048679"/>
    </source>
</evidence>
<gene>
    <name evidence="14" type="ORF">SUZIE_136065</name>
</gene>
<dbReference type="SMART" id="SM00220">
    <property type="entry name" value="S_TKc"/>
    <property type="match status" value="1"/>
</dbReference>
<dbReference type="Gene3D" id="1.10.510.10">
    <property type="entry name" value="Transferase(Phosphotransferase) domain 1"/>
    <property type="match status" value="1"/>
</dbReference>
<comment type="catalytic activity">
    <reaction evidence="10">
        <text>L-seryl-[protein] + ATP = O-phospho-L-seryl-[protein] + ADP + H(+)</text>
        <dbReference type="Rhea" id="RHEA:17989"/>
        <dbReference type="Rhea" id="RHEA-COMP:9863"/>
        <dbReference type="Rhea" id="RHEA-COMP:11604"/>
        <dbReference type="ChEBI" id="CHEBI:15378"/>
        <dbReference type="ChEBI" id="CHEBI:29999"/>
        <dbReference type="ChEBI" id="CHEBI:30616"/>
        <dbReference type="ChEBI" id="CHEBI:83421"/>
        <dbReference type="ChEBI" id="CHEBI:456216"/>
        <dbReference type="EC" id="2.7.11.1"/>
    </reaction>
</comment>
<dbReference type="PANTHER" id="PTHR24346:SF95">
    <property type="entry name" value="SPERM MOTILITY KINASE 3A"/>
    <property type="match status" value="1"/>
</dbReference>
<feature type="binding site" evidence="11">
    <location>
        <position position="65"/>
    </location>
    <ligand>
        <name>ATP</name>
        <dbReference type="ChEBI" id="CHEBI:30616"/>
    </ligand>
</feature>
<dbReference type="GO" id="GO:0005524">
    <property type="term" value="F:ATP binding"/>
    <property type="evidence" value="ECO:0007669"/>
    <property type="project" value="UniProtKB-UniRule"/>
</dbReference>
<dbReference type="AlphaFoldDB" id="A0AA41MQ24"/>
<dbReference type="PANTHER" id="PTHR24346">
    <property type="entry name" value="MAP/MICROTUBULE AFFINITY-REGULATING KINASE"/>
    <property type="match status" value="1"/>
</dbReference>
<accession>A0AA41MQ24</accession>
<evidence type="ECO:0000256" key="5">
    <source>
        <dbReference type="ARBA" id="ARBA00022777"/>
    </source>
</evidence>
<dbReference type="GO" id="GO:0004674">
    <property type="term" value="F:protein serine/threonine kinase activity"/>
    <property type="evidence" value="ECO:0007669"/>
    <property type="project" value="UniProtKB-KW"/>
</dbReference>
<dbReference type="PROSITE" id="PS00108">
    <property type="entry name" value="PROTEIN_KINASE_ST"/>
    <property type="match status" value="1"/>
</dbReference>
<keyword evidence="6 11" id="KW-0067">ATP-binding</keyword>
<organism evidence="14 15">
    <name type="scientific">Sciurus carolinensis</name>
    <name type="common">Eastern gray squirrel</name>
    <dbReference type="NCBI Taxonomy" id="30640"/>
    <lineage>
        <taxon>Eukaryota</taxon>
        <taxon>Metazoa</taxon>
        <taxon>Chordata</taxon>
        <taxon>Craniata</taxon>
        <taxon>Vertebrata</taxon>
        <taxon>Euteleostomi</taxon>
        <taxon>Mammalia</taxon>
        <taxon>Eutheria</taxon>
        <taxon>Euarchontoglires</taxon>
        <taxon>Glires</taxon>
        <taxon>Rodentia</taxon>
        <taxon>Sciuromorpha</taxon>
        <taxon>Sciuridae</taxon>
        <taxon>Sciurinae</taxon>
        <taxon>Sciurini</taxon>
        <taxon>Sciurus</taxon>
    </lineage>
</organism>
<evidence type="ECO:0000313" key="14">
    <source>
        <dbReference type="EMBL" id="MBZ3876063.1"/>
    </source>
</evidence>
<comment type="similarity">
    <text evidence="8">Belongs to the protein kinase superfamily. CAMK Ser/Thr protein kinase family. Smok subfamily.</text>
</comment>
<dbReference type="InterPro" id="IPR008271">
    <property type="entry name" value="Ser/Thr_kinase_AS"/>
</dbReference>
<comment type="function">
    <text evidence="7">May play a role in sperm motility, especially in the regulation of flagellar function.</text>
</comment>
<dbReference type="InterPro" id="IPR011009">
    <property type="entry name" value="Kinase-like_dom_sf"/>
</dbReference>
<evidence type="ECO:0000256" key="4">
    <source>
        <dbReference type="ARBA" id="ARBA00022741"/>
    </source>
</evidence>
<feature type="region of interest" description="Disordered" evidence="12">
    <location>
        <begin position="343"/>
        <end position="463"/>
    </location>
</feature>
<name>A0AA41MQ24_SCICA</name>
<evidence type="ECO:0000256" key="1">
    <source>
        <dbReference type="ARBA" id="ARBA00012513"/>
    </source>
</evidence>
<keyword evidence="2" id="KW-0723">Serine/threonine-protein kinase</keyword>
<protein>
    <recommendedName>
        <fullName evidence="1">non-specific serine/threonine protein kinase</fullName>
        <ecNumber evidence="1">2.7.11.1</ecNumber>
    </recommendedName>
</protein>
<keyword evidence="4 11" id="KW-0547">Nucleotide-binding</keyword>
<sequence length="513" mass="56764">MVFRFRISSESSESSVEPQGPGSYEPALTDHYEVLQGIGEGGFAKVKLARHRLTGTEVVVKVVAKRVWTLPFLCEPELMASLDHPNVIQLFQVIETNRYMYIVMEHAGGGHLRSLVPEPGGLAEEEARRLFREIAGAVRHCHEKGIVHLDLKPENVVLDARGQAKLIDFGLSTRVSPGQKLSRFWGTLLYSAPEVALREDYEGPPADVWSLGVVLYFMLTGSRAFLANTAREVRQRVTEGAYDVPPHLSQDAQSLIREMLTVDPAQRPTLEQVLGHPWLNQGAEASPGPGEAPPLLPDPAIVTTMFDLGYDPYDIWVSLSTKRYDNAMATYLLLKRQRSQGAGCQCQVKPVRRRGLGPRPGPGPPRTLLPKRCSSEPALPSPREQQQPDEARRTWQEGGGSASVPAIPLRFFHVDPPPPSLASQPDPVPSSPDPSLSLRSGVAEEGSSSSPGTSPEQSQDRIGRWKRVRRRISSCFRQLCCVPCFGPTVLKNRVAPEEMPRQDQRNQRTARRP</sequence>
<dbReference type="EMBL" id="JAATJV010264800">
    <property type="protein sequence ID" value="MBZ3876063.1"/>
    <property type="molecule type" value="Genomic_DNA"/>
</dbReference>
<evidence type="ECO:0000259" key="13">
    <source>
        <dbReference type="PROSITE" id="PS50011"/>
    </source>
</evidence>
<dbReference type="Proteomes" id="UP001166674">
    <property type="component" value="Unassembled WGS sequence"/>
</dbReference>
<dbReference type="FunFam" id="1.10.510.10:FF:000571">
    <property type="entry name" value="Maternal embryonic leucine zipper kinase"/>
    <property type="match status" value="1"/>
</dbReference>
<evidence type="ECO:0000256" key="9">
    <source>
        <dbReference type="ARBA" id="ARBA00047899"/>
    </source>
</evidence>
<keyword evidence="15" id="KW-1185">Reference proteome</keyword>
<dbReference type="Pfam" id="PF00069">
    <property type="entry name" value="Pkinase"/>
    <property type="match status" value="1"/>
</dbReference>
<dbReference type="CDD" id="cd14337">
    <property type="entry name" value="UBA_MARK_Par1"/>
    <property type="match status" value="1"/>
</dbReference>
<keyword evidence="3" id="KW-0808">Transferase</keyword>
<dbReference type="FunFam" id="3.30.200.20:FF:000003">
    <property type="entry name" value="Non-specific serine/threonine protein kinase"/>
    <property type="match status" value="1"/>
</dbReference>
<evidence type="ECO:0000256" key="12">
    <source>
        <dbReference type="SAM" id="MobiDB-lite"/>
    </source>
</evidence>
<evidence type="ECO:0000256" key="7">
    <source>
        <dbReference type="ARBA" id="ARBA00037391"/>
    </source>
</evidence>
<dbReference type="Gene3D" id="1.10.8.10">
    <property type="entry name" value="DNA helicase RuvA subunit, C-terminal domain"/>
    <property type="match status" value="1"/>
</dbReference>
<comment type="catalytic activity">
    <reaction evidence="9">
        <text>L-threonyl-[protein] + ATP = O-phospho-L-threonyl-[protein] + ADP + H(+)</text>
        <dbReference type="Rhea" id="RHEA:46608"/>
        <dbReference type="Rhea" id="RHEA-COMP:11060"/>
        <dbReference type="Rhea" id="RHEA-COMP:11605"/>
        <dbReference type="ChEBI" id="CHEBI:15378"/>
        <dbReference type="ChEBI" id="CHEBI:30013"/>
        <dbReference type="ChEBI" id="CHEBI:30616"/>
        <dbReference type="ChEBI" id="CHEBI:61977"/>
        <dbReference type="ChEBI" id="CHEBI:456216"/>
        <dbReference type="EC" id="2.7.11.1"/>
    </reaction>
</comment>